<dbReference type="GO" id="GO:0005525">
    <property type="term" value="F:GTP binding"/>
    <property type="evidence" value="ECO:0007669"/>
    <property type="project" value="UniProtKB-KW"/>
</dbReference>
<dbReference type="InterPro" id="IPR027417">
    <property type="entry name" value="P-loop_NTPase"/>
</dbReference>
<organism evidence="5 6">
    <name type="scientific">Electrophorus voltai</name>
    <dbReference type="NCBI Taxonomy" id="2609070"/>
    <lineage>
        <taxon>Eukaryota</taxon>
        <taxon>Metazoa</taxon>
        <taxon>Chordata</taxon>
        <taxon>Craniata</taxon>
        <taxon>Vertebrata</taxon>
        <taxon>Euteleostomi</taxon>
        <taxon>Actinopterygii</taxon>
        <taxon>Neopterygii</taxon>
        <taxon>Teleostei</taxon>
        <taxon>Ostariophysi</taxon>
        <taxon>Gymnotiformes</taxon>
        <taxon>Gymnotoidei</taxon>
        <taxon>Gymnotidae</taxon>
        <taxon>Electrophorus</taxon>
    </lineage>
</organism>
<keyword evidence="2" id="KW-0547">Nucleotide-binding</keyword>
<dbReference type="SUPFAM" id="SSF52540">
    <property type="entry name" value="P-loop containing nucleoside triphosphate hydrolases"/>
    <property type="match status" value="2"/>
</dbReference>
<dbReference type="Pfam" id="PF04548">
    <property type="entry name" value="AIG1"/>
    <property type="match status" value="2"/>
</dbReference>
<protein>
    <recommendedName>
        <fullName evidence="4">AIG1-type G domain-containing protein</fullName>
    </recommendedName>
</protein>
<evidence type="ECO:0000313" key="6">
    <source>
        <dbReference type="Proteomes" id="UP001239994"/>
    </source>
</evidence>
<dbReference type="AlphaFoldDB" id="A0AAD8YU01"/>
<dbReference type="InterPro" id="IPR045058">
    <property type="entry name" value="GIMA/IAN/Toc"/>
</dbReference>
<feature type="domain" description="AIG1-type G" evidence="4">
    <location>
        <begin position="61"/>
        <end position="188"/>
    </location>
</feature>
<dbReference type="PANTHER" id="PTHR10903">
    <property type="entry name" value="GTPASE, IMAP FAMILY MEMBER-RELATED"/>
    <property type="match status" value="1"/>
</dbReference>
<evidence type="ECO:0000259" key="4">
    <source>
        <dbReference type="Pfam" id="PF04548"/>
    </source>
</evidence>
<feature type="domain" description="AIG1-type G" evidence="4">
    <location>
        <begin position="219"/>
        <end position="258"/>
    </location>
</feature>
<dbReference type="PANTHER" id="PTHR10903:SF170">
    <property type="entry name" value="GTPASE IMAP FAMILY MEMBER 7"/>
    <property type="match status" value="1"/>
</dbReference>
<accession>A0AAD8YU01</accession>
<sequence length="258" mass="28850">MLGKNVPETSRVGKFILGREMFETEVPPPSVEQHMARSCSQSPDWDHPNMWQSASTSPVLNLVLCGSDVAMKASISDLILGQREQSPEPTSVCVRREGEVCGHRLTLVEMPALYNTQLSEEEVIREPLRCVSLCDPGVHAFLFIINSVHLTDEDKVEMENLQKIFSPRLCNHSIVLFSQQSQKDQLSDTAETMESLTKRVKDKQIFYVSADKRKESNDLRIVLLGKTGVGKTATGNTILGKDIFKEHVCSRSVTTECQ</sequence>
<name>A0AAD8YU01_9TELE</name>
<reference evidence="5" key="1">
    <citation type="submission" date="2023-03" db="EMBL/GenBank/DDBJ databases">
        <title>Electrophorus voltai genome.</title>
        <authorList>
            <person name="Bian C."/>
        </authorList>
    </citation>
    <scope>NUCLEOTIDE SEQUENCE</scope>
    <source>
        <strain evidence="5">CB-2022</strain>
        <tissue evidence="5">Muscle</tissue>
    </source>
</reference>
<dbReference type="Proteomes" id="UP001239994">
    <property type="component" value="Unassembled WGS sequence"/>
</dbReference>
<keyword evidence="6" id="KW-1185">Reference proteome</keyword>
<keyword evidence="3" id="KW-0342">GTP-binding</keyword>
<evidence type="ECO:0000256" key="1">
    <source>
        <dbReference type="ARBA" id="ARBA00008535"/>
    </source>
</evidence>
<dbReference type="Gene3D" id="3.40.50.300">
    <property type="entry name" value="P-loop containing nucleotide triphosphate hydrolases"/>
    <property type="match status" value="2"/>
</dbReference>
<evidence type="ECO:0000256" key="3">
    <source>
        <dbReference type="ARBA" id="ARBA00023134"/>
    </source>
</evidence>
<gene>
    <name evidence="5" type="ORF">P4O66_019050</name>
</gene>
<evidence type="ECO:0000313" key="5">
    <source>
        <dbReference type="EMBL" id="KAK1785705.1"/>
    </source>
</evidence>
<evidence type="ECO:0000256" key="2">
    <source>
        <dbReference type="ARBA" id="ARBA00022741"/>
    </source>
</evidence>
<comment type="similarity">
    <text evidence="1">Belongs to the TRAFAC class TrmE-Era-EngA-EngB-Septin-like GTPase superfamily. AIG1/Toc34/Toc159-like paraseptin GTPase family. IAN subfamily.</text>
</comment>
<dbReference type="EMBL" id="JAROKS010000026">
    <property type="protein sequence ID" value="KAK1785705.1"/>
    <property type="molecule type" value="Genomic_DNA"/>
</dbReference>
<dbReference type="InterPro" id="IPR006703">
    <property type="entry name" value="G_AIG1"/>
</dbReference>
<comment type="caution">
    <text evidence="5">The sequence shown here is derived from an EMBL/GenBank/DDBJ whole genome shotgun (WGS) entry which is preliminary data.</text>
</comment>
<proteinExistence type="inferred from homology"/>